<accession>A0A2H4S8A0</accession>
<proteinExistence type="predicted"/>
<dbReference type="EMBL" id="CP023322">
    <property type="protein sequence ID" value="ATY59339.1"/>
    <property type="molecule type" value="Genomic_DNA"/>
</dbReference>
<protein>
    <submittedName>
        <fullName evidence="1">UDP-N-acetylglucosamine pyrophosphorylase</fullName>
    </submittedName>
</protein>
<reference evidence="1 2" key="1">
    <citation type="journal article" date="2017" name="BMC Genomics">
        <title>Chromosome level assembly and secondary metabolite potential of the parasitic fungus Cordyceps militaris.</title>
        <authorList>
            <person name="Kramer G.J."/>
            <person name="Nodwell J.R."/>
        </authorList>
    </citation>
    <scope>NUCLEOTIDE SEQUENCE [LARGE SCALE GENOMIC DNA]</scope>
    <source>
        <strain evidence="1 2">ATCC 34164</strain>
    </source>
</reference>
<dbReference type="AlphaFoldDB" id="A0A2H4S8A0"/>
<evidence type="ECO:0000313" key="1">
    <source>
        <dbReference type="EMBL" id="ATY59339.1"/>
    </source>
</evidence>
<dbReference type="VEuPathDB" id="FungiDB:CCM_05430"/>
<organism evidence="1 2">
    <name type="scientific">Cordyceps militaris</name>
    <name type="common">Caterpillar fungus</name>
    <name type="synonym">Clavaria militaris</name>
    <dbReference type="NCBI Taxonomy" id="73501"/>
    <lineage>
        <taxon>Eukaryota</taxon>
        <taxon>Fungi</taxon>
        <taxon>Dikarya</taxon>
        <taxon>Ascomycota</taxon>
        <taxon>Pezizomycotina</taxon>
        <taxon>Sordariomycetes</taxon>
        <taxon>Hypocreomycetidae</taxon>
        <taxon>Hypocreales</taxon>
        <taxon>Cordycipitaceae</taxon>
        <taxon>Cordyceps</taxon>
    </lineage>
</organism>
<evidence type="ECO:0000313" key="2">
    <source>
        <dbReference type="Proteomes" id="UP000323067"/>
    </source>
</evidence>
<sequence>MTIVGLVVLSEEKYWLEQQKNGAARIIRAREGKKKLPWDLRPEKKKETTSFVYFWLRLLLWSHDVSLPYILNLTSFILSSSVSLCNPCLRANPAPETALCRHRLSATPVFVASCLATLVATGTLQH</sequence>
<gene>
    <name evidence="1" type="ORF">A9K55_002792</name>
</gene>
<dbReference type="Proteomes" id="UP000323067">
    <property type="component" value="Chromosome iv"/>
</dbReference>
<dbReference type="VEuPathDB" id="FungiDB:A9K55_002792"/>
<dbReference type="OrthoDB" id="3944545at2759"/>
<name>A0A2H4S8A0_CORMI</name>